<dbReference type="Pfam" id="PF13177">
    <property type="entry name" value="DNA_pol3_delta2"/>
    <property type="match status" value="1"/>
</dbReference>
<dbReference type="PANTHER" id="PTHR11669">
    <property type="entry name" value="REPLICATION FACTOR C / DNA POLYMERASE III GAMMA-TAU SUBUNIT"/>
    <property type="match status" value="1"/>
</dbReference>
<dbReference type="Gene3D" id="3.40.50.300">
    <property type="entry name" value="P-loop containing nucleotide triphosphate hydrolases"/>
    <property type="match status" value="1"/>
</dbReference>
<sequence length="352" mass="37445">MVTGPDGALSLPWLRPVLDRALAQVRGHSTLVHGPGGVGQFELAIALAQAWLCEAEGPGQRPCGRCAACHLMQARMHPDFHLLLPDALREPLGWGGDAEGGAKEGGEGKKAKPSREVRVEAVRAAIDWSQQTSSRGKGKVVVIHPAQAMNAIAANALLKTLEEPPGSVRLLLCTHDPESLLPTIRSRCQRLAVPRPERAVALAWLEAQGAREADVLYDASGEQPLEAVAMLRVGIDAAAWRRLPASLQRGEASALTPWPLPRAIDALQKLCHDLMAAAVGAPARYFAAADLPPGAALPALAGWQASLRRAARHDEHPWNAPLLVEALVAEGRALWPPARAGTPHRLGTLSSR</sequence>
<dbReference type="GO" id="GO:0008408">
    <property type="term" value="F:3'-5' exonuclease activity"/>
    <property type="evidence" value="ECO:0007669"/>
    <property type="project" value="InterPro"/>
</dbReference>
<feature type="compositionally biased region" description="Basic and acidic residues" evidence="1">
    <location>
        <begin position="100"/>
        <end position="115"/>
    </location>
</feature>
<dbReference type="GO" id="GO:0006261">
    <property type="term" value="P:DNA-templated DNA replication"/>
    <property type="evidence" value="ECO:0007669"/>
    <property type="project" value="TreeGrafter"/>
</dbReference>
<dbReference type="NCBIfam" id="TIGR00678">
    <property type="entry name" value="holB"/>
    <property type="match status" value="1"/>
</dbReference>
<feature type="region of interest" description="Disordered" evidence="1">
    <location>
        <begin position="95"/>
        <end position="115"/>
    </location>
</feature>
<evidence type="ECO:0000256" key="1">
    <source>
        <dbReference type="SAM" id="MobiDB-lite"/>
    </source>
</evidence>
<accession>A0AAW9QHJ0</accession>
<keyword evidence="2" id="KW-0548">Nucleotidyltransferase</keyword>
<dbReference type="GO" id="GO:0003887">
    <property type="term" value="F:DNA-directed DNA polymerase activity"/>
    <property type="evidence" value="ECO:0007669"/>
    <property type="project" value="UniProtKB-EC"/>
</dbReference>
<gene>
    <name evidence="2" type="primary">holB</name>
    <name evidence="2" type="ORF">V4F39_17955</name>
</gene>
<dbReference type="InterPro" id="IPR050238">
    <property type="entry name" value="DNA_Rep/Repair_Clamp_Loader"/>
</dbReference>
<dbReference type="InterPro" id="IPR027417">
    <property type="entry name" value="P-loop_NTPase"/>
</dbReference>
<dbReference type="EC" id="2.7.7.7" evidence="2"/>
<reference evidence="2 3" key="1">
    <citation type="submission" date="2024-02" db="EMBL/GenBank/DDBJ databases">
        <title>Genome sequence of Aquincola sp. MAHUQ-54.</title>
        <authorList>
            <person name="Huq M.A."/>
        </authorList>
    </citation>
    <scope>NUCLEOTIDE SEQUENCE [LARGE SCALE GENOMIC DNA]</scope>
    <source>
        <strain evidence="2 3">MAHUQ-54</strain>
    </source>
</reference>
<dbReference type="InterPro" id="IPR004622">
    <property type="entry name" value="DNA_pol_HolB"/>
</dbReference>
<keyword evidence="3" id="KW-1185">Reference proteome</keyword>
<dbReference type="PANTHER" id="PTHR11669:SF8">
    <property type="entry name" value="DNA POLYMERASE III SUBUNIT DELTA"/>
    <property type="match status" value="1"/>
</dbReference>
<proteinExistence type="predicted"/>
<protein>
    <submittedName>
        <fullName evidence="2">DNA polymerase III subunit delta</fullName>
        <ecNumber evidence="2">2.7.7.7</ecNumber>
    </submittedName>
</protein>
<evidence type="ECO:0000313" key="3">
    <source>
        <dbReference type="Proteomes" id="UP001336250"/>
    </source>
</evidence>
<dbReference type="SUPFAM" id="SSF52540">
    <property type="entry name" value="P-loop containing nucleoside triphosphate hydrolases"/>
    <property type="match status" value="1"/>
</dbReference>
<keyword evidence="2" id="KW-0808">Transferase</keyword>
<comment type="caution">
    <text evidence="2">The sequence shown here is derived from an EMBL/GenBank/DDBJ whole genome shotgun (WGS) entry which is preliminary data.</text>
</comment>
<dbReference type="RefSeq" id="WP_332291125.1">
    <property type="nucleotide sequence ID" value="NZ_JAZIBG010000036.1"/>
</dbReference>
<evidence type="ECO:0000313" key="2">
    <source>
        <dbReference type="EMBL" id="MEF7615803.1"/>
    </source>
</evidence>
<organism evidence="2 3">
    <name type="scientific">Aquincola agrisoli</name>
    <dbReference type="NCBI Taxonomy" id="3119538"/>
    <lineage>
        <taxon>Bacteria</taxon>
        <taxon>Pseudomonadati</taxon>
        <taxon>Pseudomonadota</taxon>
        <taxon>Betaproteobacteria</taxon>
        <taxon>Burkholderiales</taxon>
        <taxon>Sphaerotilaceae</taxon>
        <taxon>Aquincola</taxon>
    </lineage>
</organism>
<dbReference type="AlphaFoldDB" id="A0AAW9QHJ0"/>
<name>A0AAW9QHJ0_9BURK</name>
<dbReference type="EMBL" id="JAZIBG010000036">
    <property type="protein sequence ID" value="MEF7615803.1"/>
    <property type="molecule type" value="Genomic_DNA"/>
</dbReference>
<dbReference type="Proteomes" id="UP001336250">
    <property type="component" value="Unassembled WGS sequence"/>
</dbReference>
<dbReference type="GO" id="GO:0009360">
    <property type="term" value="C:DNA polymerase III complex"/>
    <property type="evidence" value="ECO:0007669"/>
    <property type="project" value="TreeGrafter"/>
</dbReference>